<reference evidence="1" key="1">
    <citation type="submission" date="2015-12" db="EMBL/GenBank/DDBJ databases">
        <title>Gene expression during late stages of embryo sac development: a critical building block for successful pollen-pistil interactions.</title>
        <authorList>
            <person name="Liu Y."/>
            <person name="Joly V."/>
            <person name="Sabar M."/>
            <person name="Matton D.P."/>
        </authorList>
    </citation>
    <scope>NUCLEOTIDE SEQUENCE</scope>
</reference>
<sequence>MTCMPIPYADVGIGDTAASDEKWSAFDAEQKEIIEKHINSLRLVIQTLCFIKLIEISNTEFPFILAGYLTMLNFRIALLCCLE</sequence>
<dbReference type="AlphaFoldDB" id="A0A0V0HJU7"/>
<accession>A0A0V0HJU7</accession>
<proteinExistence type="predicted"/>
<organism evidence="1">
    <name type="scientific">Solanum chacoense</name>
    <name type="common">Chaco potato</name>
    <dbReference type="NCBI Taxonomy" id="4108"/>
    <lineage>
        <taxon>Eukaryota</taxon>
        <taxon>Viridiplantae</taxon>
        <taxon>Streptophyta</taxon>
        <taxon>Embryophyta</taxon>
        <taxon>Tracheophyta</taxon>
        <taxon>Spermatophyta</taxon>
        <taxon>Magnoliopsida</taxon>
        <taxon>eudicotyledons</taxon>
        <taxon>Gunneridae</taxon>
        <taxon>Pentapetalae</taxon>
        <taxon>asterids</taxon>
        <taxon>lamiids</taxon>
        <taxon>Solanales</taxon>
        <taxon>Solanaceae</taxon>
        <taxon>Solanoideae</taxon>
        <taxon>Solaneae</taxon>
        <taxon>Solanum</taxon>
    </lineage>
</organism>
<name>A0A0V0HJU7_SOLCH</name>
<dbReference type="EMBL" id="GEDG01019630">
    <property type="protein sequence ID" value="JAP19782.1"/>
    <property type="molecule type" value="Transcribed_RNA"/>
</dbReference>
<evidence type="ECO:0000313" key="1">
    <source>
        <dbReference type="EMBL" id="JAP19782.1"/>
    </source>
</evidence>
<protein>
    <submittedName>
        <fullName evidence="1">Putative ovule protein</fullName>
    </submittedName>
</protein>